<gene>
    <name evidence="4" type="ORF">Z518_06483</name>
</gene>
<proteinExistence type="inferred from homology"/>
<dbReference type="VEuPathDB" id="FungiDB:Z518_06483"/>
<dbReference type="RefSeq" id="XP_013270069.1">
    <property type="nucleotide sequence ID" value="XM_013414615.1"/>
</dbReference>
<dbReference type="InterPro" id="IPR005814">
    <property type="entry name" value="Aminotrans_3"/>
</dbReference>
<evidence type="ECO:0000313" key="5">
    <source>
        <dbReference type="Proteomes" id="UP000053617"/>
    </source>
</evidence>
<name>A0A0D2GXN6_9EURO</name>
<sequence length="450" mass="49546">MGSLDRTTLAAALEQAHGEYLQKHPLSRKNHEEACRYMPGGNTRTVLYTTPFPLTIDSANACHLTTVDGNTYVDFLGEYTAGIYGHNHPVIKDALQMALKDGWNYGGHNKMEPHLARAVCDRFPAMELIRFVNSGTEANMMAIATALAFTGKKKILLFNKGYHGSTISGRTPSNKASINLPHDIVVGTYNDVEGTKHLIHSLPKDSLAAILVEPMLGSGGCYAGTAEFLNSLRQLSKEANALLIFDEVMTSRLGYHGRGYHMGVVPDLMTLGKWVGGGMSFGAFGGRKDIMKLYDPRDGTLEHPGTFNNNVFTMMAGVAGCGLLTEEKLNELNGLGDSMRQQIEAVLSKRDIEGTLPSSPITDDMHSPQHPQRPPKMFIKGVGSLMAIQFAGPDKDLLQGIFYHHMLDKGIYMAQRGFIALNIMLTTQHVTQFMEAMEAFCDRWEAFLKW</sequence>
<dbReference type="GO" id="GO:0008483">
    <property type="term" value="F:transaminase activity"/>
    <property type="evidence" value="ECO:0007669"/>
    <property type="project" value="InterPro"/>
</dbReference>
<comment type="similarity">
    <text evidence="3">Belongs to the class-III pyridoxal-phosphate-dependent aminotransferase family.</text>
</comment>
<dbReference type="InterPro" id="IPR015424">
    <property type="entry name" value="PyrdxlP-dep_Trfase"/>
</dbReference>
<comment type="cofactor">
    <cofactor evidence="1">
        <name>pyridoxal 5'-phosphate</name>
        <dbReference type="ChEBI" id="CHEBI:597326"/>
    </cofactor>
</comment>
<evidence type="ECO:0000313" key="4">
    <source>
        <dbReference type="EMBL" id="KIX02933.1"/>
    </source>
</evidence>
<evidence type="ECO:0000256" key="2">
    <source>
        <dbReference type="ARBA" id="ARBA00022898"/>
    </source>
</evidence>
<dbReference type="AlphaFoldDB" id="A0A0D2GXN6"/>
<evidence type="ECO:0008006" key="6">
    <source>
        <dbReference type="Google" id="ProtNLM"/>
    </source>
</evidence>
<dbReference type="OrthoDB" id="425114at2759"/>
<protein>
    <recommendedName>
        <fullName evidence="6">Glutamate-1-semialdehyde 2,1-aminomutase</fullName>
    </recommendedName>
</protein>
<dbReference type="Proteomes" id="UP000053617">
    <property type="component" value="Unassembled WGS sequence"/>
</dbReference>
<dbReference type="InterPro" id="IPR015422">
    <property type="entry name" value="PyrdxlP-dep_Trfase_small"/>
</dbReference>
<reference evidence="4 5" key="1">
    <citation type="submission" date="2015-01" db="EMBL/GenBank/DDBJ databases">
        <title>The Genome Sequence of Rhinocladiella mackenzie CBS 650.93.</title>
        <authorList>
            <consortium name="The Broad Institute Genomics Platform"/>
            <person name="Cuomo C."/>
            <person name="de Hoog S."/>
            <person name="Gorbushina A."/>
            <person name="Stielow B."/>
            <person name="Teixiera M."/>
            <person name="Abouelleil A."/>
            <person name="Chapman S.B."/>
            <person name="Priest M."/>
            <person name="Young S.K."/>
            <person name="Wortman J."/>
            <person name="Nusbaum C."/>
            <person name="Birren B."/>
        </authorList>
    </citation>
    <scope>NUCLEOTIDE SEQUENCE [LARGE SCALE GENOMIC DNA]</scope>
    <source>
        <strain evidence="4 5">CBS 650.93</strain>
    </source>
</reference>
<dbReference type="HOGENOM" id="CLU_016922_1_2_1"/>
<dbReference type="GO" id="GO:0030170">
    <property type="term" value="F:pyridoxal phosphate binding"/>
    <property type="evidence" value="ECO:0007669"/>
    <property type="project" value="InterPro"/>
</dbReference>
<keyword evidence="2 3" id="KW-0663">Pyridoxal phosphate</keyword>
<dbReference type="Gene3D" id="3.90.1150.10">
    <property type="entry name" value="Aspartate Aminotransferase, domain 1"/>
    <property type="match status" value="1"/>
</dbReference>
<dbReference type="PANTHER" id="PTHR43713">
    <property type="entry name" value="GLUTAMATE-1-SEMIALDEHYDE 2,1-AMINOMUTASE"/>
    <property type="match status" value="1"/>
</dbReference>
<dbReference type="PANTHER" id="PTHR43713:SF3">
    <property type="entry name" value="GLUTAMATE-1-SEMIALDEHYDE 2,1-AMINOMUTASE 1, CHLOROPLASTIC-RELATED"/>
    <property type="match status" value="1"/>
</dbReference>
<evidence type="ECO:0000256" key="1">
    <source>
        <dbReference type="ARBA" id="ARBA00001933"/>
    </source>
</evidence>
<dbReference type="GeneID" id="25294554"/>
<organism evidence="4 5">
    <name type="scientific">Rhinocladiella mackenziei CBS 650.93</name>
    <dbReference type="NCBI Taxonomy" id="1442369"/>
    <lineage>
        <taxon>Eukaryota</taxon>
        <taxon>Fungi</taxon>
        <taxon>Dikarya</taxon>
        <taxon>Ascomycota</taxon>
        <taxon>Pezizomycotina</taxon>
        <taxon>Eurotiomycetes</taxon>
        <taxon>Chaetothyriomycetidae</taxon>
        <taxon>Chaetothyriales</taxon>
        <taxon>Herpotrichiellaceae</taxon>
        <taxon>Rhinocladiella</taxon>
    </lineage>
</organism>
<dbReference type="InterPro" id="IPR015421">
    <property type="entry name" value="PyrdxlP-dep_Trfase_major"/>
</dbReference>
<evidence type="ECO:0000256" key="3">
    <source>
        <dbReference type="RuleBase" id="RU003560"/>
    </source>
</evidence>
<dbReference type="STRING" id="1442369.A0A0D2GXN6"/>
<keyword evidence="5" id="KW-1185">Reference proteome</keyword>
<dbReference type="Gene3D" id="3.40.640.10">
    <property type="entry name" value="Type I PLP-dependent aspartate aminotransferase-like (Major domain)"/>
    <property type="match status" value="1"/>
</dbReference>
<dbReference type="EMBL" id="KN847479">
    <property type="protein sequence ID" value="KIX02933.1"/>
    <property type="molecule type" value="Genomic_DNA"/>
</dbReference>
<dbReference type="SUPFAM" id="SSF53383">
    <property type="entry name" value="PLP-dependent transferases"/>
    <property type="match status" value="1"/>
</dbReference>
<dbReference type="Pfam" id="PF00202">
    <property type="entry name" value="Aminotran_3"/>
    <property type="match status" value="1"/>
</dbReference>
<accession>A0A0D2GXN6</accession>